<evidence type="ECO:0000259" key="6">
    <source>
        <dbReference type="Pfam" id="PF01782"/>
    </source>
</evidence>
<organism evidence="8 9">
    <name type="scientific">Actinocatenispora thailandica</name>
    <dbReference type="NCBI Taxonomy" id="227318"/>
    <lineage>
        <taxon>Bacteria</taxon>
        <taxon>Bacillati</taxon>
        <taxon>Actinomycetota</taxon>
        <taxon>Actinomycetes</taxon>
        <taxon>Micromonosporales</taxon>
        <taxon>Micromonosporaceae</taxon>
        <taxon>Actinocatenispora</taxon>
    </lineage>
</organism>
<feature type="domain" description="RimM N-terminal" evidence="6">
    <location>
        <begin position="4"/>
        <end position="90"/>
    </location>
</feature>
<dbReference type="InterPro" id="IPR002676">
    <property type="entry name" value="RimM_N"/>
</dbReference>
<evidence type="ECO:0000256" key="1">
    <source>
        <dbReference type="ARBA" id="ARBA00022490"/>
    </source>
</evidence>
<evidence type="ECO:0000256" key="2">
    <source>
        <dbReference type="ARBA" id="ARBA00022517"/>
    </source>
</evidence>
<evidence type="ECO:0000256" key="5">
    <source>
        <dbReference type="HAMAP-Rule" id="MF_00014"/>
    </source>
</evidence>
<evidence type="ECO:0000256" key="3">
    <source>
        <dbReference type="ARBA" id="ARBA00022552"/>
    </source>
</evidence>
<reference evidence="8 9" key="1">
    <citation type="submission" date="2020-08" db="EMBL/GenBank/DDBJ databases">
        <title>Whole genome shotgun sequence of Actinocatenispora thailandica NBRC 105041.</title>
        <authorList>
            <person name="Komaki H."/>
            <person name="Tamura T."/>
        </authorList>
    </citation>
    <scope>NUCLEOTIDE SEQUENCE [LARGE SCALE GENOMIC DNA]</scope>
    <source>
        <strain evidence="8 9">NBRC 105041</strain>
    </source>
</reference>
<name>A0A7R7DN36_9ACTN</name>
<dbReference type="InterPro" id="IPR011961">
    <property type="entry name" value="RimM"/>
</dbReference>
<protein>
    <recommendedName>
        <fullName evidence="5">Ribosome maturation factor RimM</fullName>
    </recommendedName>
</protein>
<dbReference type="AlphaFoldDB" id="A0A7R7DN36"/>
<feature type="domain" description="Ribosome maturation factor RimM PRC barrel" evidence="7">
    <location>
        <begin position="104"/>
        <end position="171"/>
    </location>
</feature>
<sequence length="174" mass="18592">MQLTVGRIVRPHGVRGEVLVDVRTDDPEIRFATGAVLATTPVGVGPLTVEYARGRTVAAGRVRLIVAFAEITDRNQAEDMRGTELSVDAAELVDPDDPDEFHDQQLVGLTAVDTDGAPLGEVVRVDHLPASELLAVRRPDGHEALVPFVTALVPEVRLDAGQVVLTPPEGLLDL</sequence>
<dbReference type="Pfam" id="PF24986">
    <property type="entry name" value="PRC_RimM"/>
    <property type="match status" value="1"/>
</dbReference>
<dbReference type="GO" id="GO:0006364">
    <property type="term" value="P:rRNA processing"/>
    <property type="evidence" value="ECO:0007669"/>
    <property type="project" value="UniProtKB-UniRule"/>
</dbReference>
<keyword evidence="2 5" id="KW-0690">Ribosome biogenesis</keyword>
<keyword evidence="3 5" id="KW-0698">rRNA processing</keyword>
<keyword evidence="4 5" id="KW-0143">Chaperone</keyword>
<dbReference type="GO" id="GO:0042274">
    <property type="term" value="P:ribosomal small subunit biogenesis"/>
    <property type="evidence" value="ECO:0007669"/>
    <property type="project" value="UniProtKB-UniRule"/>
</dbReference>
<dbReference type="GO" id="GO:0005737">
    <property type="term" value="C:cytoplasm"/>
    <property type="evidence" value="ECO:0007669"/>
    <property type="project" value="UniProtKB-SubCell"/>
</dbReference>
<dbReference type="InterPro" id="IPR036976">
    <property type="entry name" value="RimM_N_sf"/>
</dbReference>
<dbReference type="PANTHER" id="PTHR33692:SF1">
    <property type="entry name" value="RIBOSOME MATURATION FACTOR RIMM"/>
    <property type="match status" value="1"/>
</dbReference>
<dbReference type="Proteomes" id="UP000611640">
    <property type="component" value="Chromosome"/>
</dbReference>
<accession>A0A7R7DN36</accession>
<dbReference type="SUPFAM" id="SSF50346">
    <property type="entry name" value="PRC-barrel domain"/>
    <property type="match status" value="1"/>
</dbReference>
<dbReference type="NCBIfam" id="TIGR02273">
    <property type="entry name" value="16S_RimM"/>
    <property type="match status" value="1"/>
</dbReference>
<evidence type="ECO:0000256" key="4">
    <source>
        <dbReference type="ARBA" id="ARBA00023186"/>
    </source>
</evidence>
<dbReference type="Pfam" id="PF01782">
    <property type="entry name" value="RimM"/>
    <property type="match status" value="1"/>
</dbReference>
<dbReference type="HAMAP" id="MF_00014">
    <property type="entry name" value="Ribosome_mat_RimM"/>
    <property type="match status" value="1"/>
</dbReference>
<evidence type="ECO:0000259" key="7">
    <source>
        <dbReference type="Pfam" id="PF24986"/>
    </source>
</evidence>
<comment type="function">
    <text evidence="5">An accessory protein needed during the final step in the assembly of 30S ribosomal subunit, possibly for assembly of the head region. Essential for efficient processing of 16S rRNA. May be needed both before and after RbfA during the maturation of 16S rRNA. It has affinity for free ribosomal 30S subunits but not for 70S ribosomes.</text>
</comment>
<dbReference type="InterPro" id="IPR056792">
    <property type="entry name" value="PRC_RimM"/>
</dbReference>
<comment type="subunit">
    <text evidence="5">Binds ribosomal protein uS19.</text>
</comment>
<dbReference type="InterPro" id="IPR011033">
    <property type="entry name" value="PRC_barrel-like_sf"/>
</dbReference>
<dbReference type="GO" id="GO:0005840">
    <property type="term" value="C:ribosome"/>
    <property type="evidence" value="ECO:0007669"/>
    <property type="project" value="InterPro"/>
</dbReference>
<comment type="similarity">
    <text evidence="5">Belongs to the RimM family.</text>
</comment>
<dbReference type="KEGG" id="atl:Athai_22970"/>
<dbReference type="InterPro" id="IPR009000">
    <property type="entry name" value="Transl_B-barrel_sf"/>
</dbReference>
<comment type="subcellular location">
    <subcellularLocation>
        <location evidence="5">Cytoplasm</location>
    </subcellularLocation>
</comment>
<dbReference type="Gene3D" id="2.40.30.60">
    <property type="entry name" value="RimM"/>
    <property type="match status" value="1"/>
</dbReference>
<dbReference type="SUPFAM" id="SSF50447">
    <property type="entry name" value="Translation proteins"/>
    <property type="match status" value="1"/>
</dbReference>
<evidence type="ECO:0000313" key="9">
    <source>
        <dbReference type="Proteomes" id="UP000611640"/>
    </source>
</evidence>
<dbReference type="Gene3D" id="2.30.30.240">
    <property type="entry name" value="PRC-barrel domain"/>
    <property type="match status" value="1"/>
</dbReference>
<dbReference type="PANTHER" id="PTHR33692">
    <property type="entry name" value="RIBOSOME MATURATION FACTOR RIMM"/>
    <property type="match status" value="1"/>
</dbReference>
<keyword evidence="9" id="KW-1185">Reference proteome</keyword>
<proteinExistence type="inferred from homology"/>
<dbReference type="RefSeq" id="WP_203961470.1">
    <property type="nucleotide sequence ID" value="NZ_AP023355.1"/>
</dbReference>
<comment type="domain">
    <text evidence="5">The PRC barrel domain binds ribosomal protein uS19.</text>
</comment>
<gene>
    <name evidence="5 8" type="primary">rimM</name>
    <name evidence="8" type="ORF">Athai_22970</name>
</gene>
<dbReference type="GO" id="GO:0043022">
    <property type="term" value="F:ribosome binding"/>
    <property type="evidence" value="ECO:0007669"/>
    <property type="project" value="InterPro"/>
</dbReference>
<keyword evidence="1 5" id="KW-0963">Cytoplasm</keyword>
<dbReference type="EMBL" id="AP023355">
    <property type="protein sequence ID" value="BCJ34794.1"/>
    <property type="molecule type" value="Genomic_DNA"/>
</dbReference>
<evidence type="ECO:0000313" key="8">
    <source>
        <dbReference type="EMBL" id="BCJ34794.1"/>
    </source>
</evidence>